<feature type="compositionally biased region" description="Polar residues" evidence="1">
    <location>
        <begin position="32"/>
        <end position="43"/>
    </location>
</feature>
<proteinExistence type="predicted"/>
<evidence type="ECO:0000256" key="1">
    <source>
        <dbReference type="SAM" id="MobiDB-lite"/>
    </source>
</evidence>
<accession>A0A8C9UQT3</accession>
<reference evidence="2" key="2">
    <citation type="submission" date="2025-09" db="UniProtKB">
        <authorList>
            <consortium name="Ensembl"/>
        </authorList>
    </citation>
    <scope>IDENTIFICATION</scope>
</reference>
<organism evidence="2 3">
    <name type="scientific">Spermophilus dauricus</name>
    <name type="common">Daurian ground squirrel</name>
    <dbReference type="NCBI Taxonomy" id="99837"/>
    <lineage>
        <taxon>Eukaryota</taxon>
        <taxon>Metazoa</taxon>
        <taxon>Chordata</taxon>
        <taxon>Craniata</taxon>
        <taxon>Vertebrata</taxon>
        <taxon>Euteleostomi</taxon>
        <taxon>Mammalia</taxon>
        <taxon>Eutheria</taxon>
        <taxon>Euarchontoglires</taxon>
        <taxon>Glires</taxon>
        <taxon>Rodentia</taxon>
        <taxon>Sciuromorpha</taxon>
        <taxon>Sciuridae</taxon>
        <taxon>Xerinae</taxon>
        <taxon>Marmotini</taxon>
        <taxon>Spermophilus</taxon>
    </lineage>
</organism>
<sequence length="60" mass="6602">MAPAPPVKGKRKQSEEGEALEPPASPKPDGAQSRSQSPIQMELTSGRSTRRWRSWGPTSW</sequence>
<evidence type="ECO:0000313" key="2">
    <source>
        <dbReference type="Ensembl" id="ENSSDAP00000014018.1"/>
    </source>
</evidence>
<reference evidence="2" key="1">
    <citation type="submission" date="2025-08" db="UniProtKB">
        <authorList>
            <consortium name="Ensembl"/>
        </authorList>
    </citation>
    <scope>IDENTIFICATION</scope>
</reference>
<keyword evidence="3" id="KW-1185">Reference proteome</keyword>
<dbReference type="Proteomes" id="UP000694422">
    <property type="component" value="Unplaced"/>
</dbReference>
<name>A0A8C9UQT3_SPEDA</name>
<protein>
    <submittedName>
        <fullName evidence="2">AT-rich interaction domain 5A</fullName>
    </submittedName>
</protein>
<feature type="region of interest" description="Disordered" evidence="1">
    <location>
        <begin position="1"/>
        <end position="60"/>
    </location>
</feature>
<dbReference type="Ensembl" id="ENSSDAT00000015882.1">
    <property type="protein sequence ID" value="ENSSDAP00000014018.1"/>
    <property type="gene ID" value="ENSSDAG00000012605.1"/>
</dbReference>
<evidence type="ECO:0000313" key="3">
    <source>
        <dbReference type="Proteomes" id="UP000694422"/>
    </source>
</evidence>
<dbReference type="AlphaFoldDB" id="A0A8C9UQT3"/>